<sequence>MSVSEPFSAPVLMHFGLYCPKLIETVALVALSEVALCVALETSAVWSANIPEESNPRRKLMEIYIYKENDSRIKELTIITSLLNNPGNWRENEEMEEKMKKSKTSIGEEV</sequence>
<keyword evidence="3" id="KW-1185">Reference proteome</keyword>
<evidence type="ECO:0000256" key="1">
    <source>
        <dbReference type="SAM" id="MobiDB-lite"/>
    </source>
</evidence>
<accession>A0AAP0LA68</accession>
<gene>
    <name evidence="2" type="ORF">Scep_001828</name>
</gene>
<proteinExistence type="predicted"/>
<dbReference type="EMBL" id="JBBNAG010000001">
    <property type="protein sequence ID" value="KAK9166637.1"/>
    <property type="molecule type" value="Genomic_DNA"/>
</dbReference>
<protein>
    <submittedName>
        <fullName evidence="2">Uncharacterized protein</fullName>
    </submittedName>
</protein>
<organism evidence="2 3">
    <name type="scientific">Stephania cephalantha</name>
    <dbReference type="NCBI Taxonomy" id="152367"/>
    <lineage>
        <taxon>Eukaryota</taxon>
        <taxon>Viridiplantae</taxon>
        <taxon>Streptophyta</taxon>
        <taxon>Embryophyta</taxon>
        <taxon>Tracheophyta</taxon>
        <taxon>Spermatophyta</taxon>
        <taxon>Magnoliopsida</taxon>
        <taxon>Ranunculales</taxon>
        <taxon>Menispermaceae</taxon>
        <taxon>Menispermoideae</taxon>
        <taxon>Cissampelideae</taxon>
        <taxon>Stephania</taxon>
    </lineage>
</organism>
<reference evidence="2 3" key="1">
    <citation type="submission" date="2024-01" db="EMBL/GenBank/DDBJ databases">
        <title>Genome assemblies of Stephania.</title>
        <authorList>
            <person name="Yang L."/>
        </authorList>
    </citation>
    <scope>NUCLEOTIDE SEQUENCE [LARGE SCALE GENOMIC DNA]</scope>
    <source>
        <strain evidence="2">JXDWG</strain>
        <tissue evidence="2">Leaf</tissue>
    </source>
</reference>
<dbReference type="Proteomes" id="UP001419268">
    <property type="component" value="Unassembled WGS sequence"/>
</dbReference>
<feature type="region of interest" description="Disordered" evidence="1">
    <location>
        <begin position="90"/>
        <end position="110"/>
    </location>
</feature>
<evidence type="ECO:0000313" key="2">
    <source>
        <dbReference type="EMBL" id="KAK9166637.1"/>
    </source>
</evidence>
<dbReference type="AlphaFoldDB" id="A0AAP0LA68"/>
<evidence type="ECO:0000313" key="3">
    <source>
        <dbReference type="Proteomes" id="UP001419268"/>
    </source>
</evidence>
<comment type="caution">
    <text evidence="2">The sequence shown here is derived from an EMBL/GenBank/DDBJ whole genome shotgun (WGS) entry which is preliminary data.</text>
</comment>
<name>A0AAP0LA68_9MAGN</name>